<dbReference type="Proteomes" id="UP000011713">
    <property type="component" value="Unassembled WGS sequence"/>
</dbReference>
<evidence type="ECO:0000313" key="2">
    <source>
        <dbReference type="Proteomes" id="UP000011713"/>
    </source>
</evidence>
<accession>M4BI25</accession>
<dbReference type="InParanoid" id="M4BI25"/>
<proteinExistence type="predicted"/>
<evidence type="ECO:0000313" key="1">
    <source>
        <dbReference type="EnsemblProtists" id="HpaP806051"/>
    </source>
</evidence>
<keyword evidence="2" id="KW-1185">Reference proteome</keyword>
<dbReference type="EMBL" id="JH598278">
    <property type="status" value="NOT_ANNOTATED_CDS"/>
    <property type="molecule type" value="Genomic_DNA"/>
</dbReference>
<protein>
    <submittedName>
        <fullName evidence="1">Uncharacterized protein</fullName>
    </submittedName>
</protein>
<sequence length="54" mass="6179">MKAIRDADSVLQINDFDAHWHLARAQPPHLPVMSSFHESIAHLQERHANLLPSE</sequence>
<reference evidence="1" key="2">
    <citation type="submission" date="2015-06" db="UniProtKB">
        <authorList>
            <consortium name="EnsemblProtists"/>
        </authorList>
    </citation>
    <scope>IDENTIFICATION</scope>
    <source>
        <strain evidence="1">Emoy2</strain>
    </source>
</reference>
<dbReference type="HOGENOM" id="CLU_3054455_0_0_1"/>
<dbReference type="EnsemblProtists" id="HpaT806051">
    <property type="protein sequence ID" value="HpaP806051"/>
    <property type="gene ID" value="HpaG806051"/>
</dbReference>
<dbReference type="VEuPathDB" id="FungiDB:HpaG806051"/>
<dbReference type="AlphaFoldDB" id="M4BI25"/>
<organism evidence="1 2">
    <name type="scientific">Hyaloperonospora arabidopsidis (strain Emoy2)</name>
    <name type="common">Downy mildew agent</name>
    <name type="synonym">Peronospora arabidopsidis</name>
    <dbReference type="NCBI Taxonomy" id="559515"/>
    <lineage>
        <taxon>Eukaryota</taxon>
        <taxon>Sar</taxon>
        <taxon>Stramenopiles</taxon>
        <taxon>Oomycota</taxon>
        <taxon>Peronosporomycetes</taxon>
        <taxon>Peronosporales</taxon>
        <taxon>Peronosporaceae</taxon>
        <taxon>Hyaloperonospora</taxon>
    </lineage>
</organism>
<name>M4BI25_HYAAE</name>
<reference evidence="2" key="1">
    <citation type="journal article" date="2010" name="Science">
        <title>Signatures of adaptation to obligate biotrophy in the Hyaloperonospora arabidopsidis genome.</title>
        <authorList>
            <person name="Baxter L."/>
            <person name="Tripathy S."/>
            <person name="Ishaque N."/>
            <person name="Boot N."/>
            <person name="Cabral A."/>
            <person name="Kemen E."/>
            <person name="Thines M."/>
            <person name="Ah-Fong A."/>
            <person name="Anderson R."/>
            <person name="Badejoko W."/>
            <person name="Bittner-Eddy P."/>
            <person name="Boore J.L."/>
            <person name="Chibucos M.C."/>
            <person name="Coates M."/>
            <person name="Dehal P."/>
            <person name="Delehaunty K."/>
            <person name="Dong S."/>
            <person name="Downton P."/>
            <person name="Dumas B."/>
            <person name="Fabro G."/>
            <person name="Fronick C."/>
            <person name="Fuerstenberg S.I."/>
            <person name="Fulton L."/>
            <person name="Gaulin E."/>
            <person name="Govers F."/>
            <person name="Hughes L."/>
            <person name="Humphray S."/>
            <person name="Jiang R.H."/>
            <person name="Judelson H."/>
            <person name="Kamoun S."/>
            <person name="Kyung K."/>
            <person name="Meijer H."/>
            <person name="Minx P."/>
            <person name="Morris P."/>
            <person name="Nelson J."/>
            <person name="Phuntumart V."/>
            <person name="Qutob D."/>
            <person name="Rehmany A."/>
            <person name="Rougon-Cardoso A."/>
            <person name="Ryden P."/>
            <person name="Torto-Alalibo T."/>
            <person name="Studholme D."/>
            <person name="Wang Y."/>
            <person name="Win J."/>
            <person name="Wood J."/>
            <person name="Clifton S.W."/>
            <person name="Rogers J."/>
            <person name="Van den Ackerveken G."/>
            <person name="Jones J.D."/>
            <person name="McDowell J.M."/>
            <person name="Beynon J."/>
            <person name="Tyler B.M."/>
        </authorList>
    </citation>
    <scope>NUCLEOTIDE SEQUENCE [LARGE SCALE GENOMIC DNA]</scope>
    <source>
        <strain evidence="2">Emoy2</strain>
    </source>
</reference>